<dbReference type="Proteomes" id="UP000240760">
    <property type="component" value="Unassembled WGS sequence"/>
</dbReference>
<evidence type="ECO:0000313" key="1">
    <source>
        <dbReference type="EMBL" id="PTB77763.1"/>
    </source>
</evidence>
<evidence type="ECO:0000313" key="2">
    <source>
        <dbReference type="Proteomes" id="UP000240760"/>
    </source>
</evidence>
<name>A0A2T4C895_TRILO</name>
<dbReference type="AlphaFoldDB" id="A0A2T4C895"/>
<proteinExistence type="predicted"/>
<gene>
    <name evidence="1" type="ORF">M440DRAFT_1223251</name>
</gene>
<reference evidence="1 2" key="1">
    <citation type="submission" date="2016-07" db="EMBL/GenBank/DDBJ databases">
        <title>Multiple horizontal gene transfer events from other fungi enriched the ability of initially mycotrophic Trichoderma (Ascomycota) to feed on dead plant biomass.</title>
        <authorList>
            <consortium name="DOE Joint Genome Institute"/>
            <person name="Aerts A."/>
            <person name="Atanasova L."/>
            <person name="Chenthamara K."/>
            <person name="Zhang J."/>
            <person name="Grujic M."/>
            <person name="Henrissat B."/>
            <person name="Kuo A."/>
            <person name="Salamov A."/>
            <person name="Lipzen A."/>
            <person name="Labutti K."/>
            <person name="Barry K."/>
            <person name="Miao Y."/>
            <person name="Rahimi M.J."/>
            <person name="Shen Q."/>
            <person name="Grigoriev I.V."/>
            <person name="Kubicek C.P."/>
            <person name="Druzhinina I.S."/>
        </authorList>
    </citation>
    <scope>NUCLEOTIDE SEQUENCE [LARGE SCALE GENOMIC DNA]</scope>
    <source>
        <strain evidence="1 2">ATCC 18648</strain>
    </source>
</reference>
<sequence length="105" mass="11912">MTGRYGPSEGLGFAALVSWSKAGFASRWWPSLDLIRTSGRLESKGLGPEAPRYRIQELSDMPRSSTLVRFCRRKQTQASASHISHLHLISRIYINRPHGHCRIYS</sequence>
<dbReference type="EMBL" id="KZ679130">
    <property type="protein sequence ID" value="PTB77763.1"/>
    <property type="molecule type" value="Genomic_DNA"/>
</dbReference>
<accession>A0A2T4C895</accession>
<organism evidence="1 2">
    <name type="scientific">Trichoderma longibrachiatum ATCC 18648</name>
    <dbReference type="NCBI Taxonomy" id="983965"/>
    <lineage>
        <taxon>Eukaryota</taxon>
        <taxon>Fungi</taxon>
        <taxon>Dikarya</taxon>
        <taxon>Ascomycota</taxon>
        <taxon>Pezizomycotina</taxon>
        <taxon>Sordariomycetes</taxon>
        <taxon>Hypocreomycetidae</taxon>
        <taxon>Hypocreales</taxon>
        <taxon>Hypocreaceae</taxon>
        <taxon>Trichoderma</taxon>
    </lineage>
</organism>
<protein>
    <submittedName>
        <fullName evidence="1">Uncharacterized protein</fullName>
    </submittedName>
</protein>
<keyword evidence="2" id="KW-1185">Reference proteome</keyword>